<dbReference type="RefSeq" id="WP_169489011.1">
    <property type="nucleotide sequence ID" value="NZ_JABBGJ010000037.1"/>
</dbReference>
<evidence type="ECO:0000313" key="2">
    <source>
        <dbReference type="Proteomes" id="UP000544134"/>
    </source>
</evidence>
<dbReference type="Gene3D" id="3.40.50.2000">
    <property type="entry name" value="Glycogen Phosphorylase B"/>
    <property type="match status" value="1"/>
</dbReference>
<proteinExistence type="predicted"/>
<keyword evidence="2" id="KW-1185">Reference proteome</keyword>
<accession>A0A848ILR0</accession>
<sequence>MSELTEEANNGTAATLGSLDELIQRGPRQIIQQAVEAELTTLLEQYQNAKTAGDKRAVIRNGYLPEHEVVAAIGNPRIPELTYCWSWLVSLREIRKYEVDVLIDTSQWLRISAILAAFKRAKFTIDFKTRRQFRHYVYDISIEHCDGLHELGNFRKQVQKTISENYCTLQELSRRNIRFGGALSTKSLGALRCPSEKVECFQTSGSNISEMQST</sequence>
<gene>
    <name evidence="1" type="ORF">HHL24_30280</name>
</gene>
<organism evidence="1 2">
    <name type="scientific">Paraburkholderia polaris</name>
    <dbReference type="NCBI Taxonomy" id="2728848"/>
    <lineage>
        <taxon>Bacteria</taxon>
        <taxon>Pseudomonadati</taxon>
        <taxon>Pseudomonadota</taxon>
        <taxon>Betaproteobacteria</taxon>
        <taxon>Burkholderiales</taxon>
        <taxon>Burkholderiaceae</taxon>
        <taxon>Paraburkholderia</taxon>
    </lineage>
</organism>
<dbReference type="Proteomes" id="UP000544134">
    <property type="component" value="Unassembled WGS sequence"/>
</dbReference>
<evidence type="ECO:0000313" key="1">
    <source>
        <dbReference type="EMBL" id="NMM02200.1"/>
    </source>
</evidence>
<dbReference type="EMBL" id="JABBGJ010000037">
    <property type="protein sequence ID" value="NMM02200.1"/>
    <property type="molecule type" value="Genomic_DNA"/>
</dbReference>
<dbReference type="AlphaFoldDB" id="A0A848ILR0"/>
<protein>
    <submittedName>
        <fullName evidence="1">Uncharacterized protein</fullName>
    </submittedName>
</protein>
<name>A0A848ILR0_9BURK</name>
<comment type="caution">
    <text evidence="1">The sequence shown here is derived from an EMBL/GenBank/DDBJ whole genome shotgun (WGS) entry which is preliminary data.</text>
</comment>
<reference evidence="1 2" key="1">
    <citation type="submission" date="2020-04" db="EMBL/GenBank/DDBJ databases">
        <title>Paraburkholderia sp. RP-4-7 isolated from soil.</title>
        <authorList>
            <person name="Dahal R.H."/>
        </authorList>
    </citation>
    <scope>NUCLEOTIDE SEQUENCE [LARGE SCALE GENOMIC DNA]</scope>
    <source>
        <strain evidence="1 2">RP-4-7</strain>
    </source>
</reference>